<reference evidence="2" key="1">
    <citation type="submission" date="2020-03" db="EMBL/GenBank/DDBJ databases">
        <title>The deep terrestrial virosphere.</title>
        <authorList>
            <person name="Holmfeldt K."/>
            <person name="Nilsson E."/>
            <person name="Simone D."/>
            <person name="Lopez-Fernandez M."/>
            <person name="Wu X."/>
            <person name="de Brujin I."/>
            <person name="Lundin D."/>
            <person name="Andersson A."/>
            <person name="Bertilsson S."/>
            <person name="Dopson M."/>
        </authorList>
    </citation>
    <scope>NUCLEOTIDE SEQUENCE</scope>
    <source>
        <strain evidence="2">MM415A00877</strain>
    </source>
</reference>
<feature type="domain" description="HNH nuclease" evidence="1">
    <location>
        <begin position="59"/>
        <end position="108"/>
    </location>
</feature>
<dbReference type="GO" id="GO:0008270">
    <property type="term" value="F:zinc ion binding"/>
    <property type="evidence" value="ECO:0007669"/>
    <property type="project" value="InterPro"/>
</dbReference>
<accession>A0A6M3KC53</accession>
<dbReference type="GO" id="GO:0003676">
    <property type="term" value="F:nucleic acid binding"/>
    <property type="evidence" value="ECO:0007669"/>
    <property type="project" value="InterPro"/>
</dbReference>
<evidence type="ECO:0000259" key="1">
    <source>
        <dbReference type="SMART" id="SM00507"/>
    </source>
</evidence>
<keyword evidence="2" id="KW-0255">Endonuclease</keyword>
<dbReference type="GO" id="GO:0004519">
    <property type="term" value="F:endonuclease activity"/>
    <property type="evidence" value="ECO:0007669"/>
    <property type="project" value="UniProtKB-KW"/>
</dbReference>
<dbReference type="EMBL" id="MT142382">
    <property type="protein sequence ID" value="QJA79473.1"/>
    <property type="molecule type" value="Genomic_DNA"/>
</dbReference>
<sequence>MPSTPNRPCAHPGCATFRTDGPWCAAHAPARVRVKPDGEMRVERRGTSTQRGYDRRWRDFRVWFLGRHPVCEVCGRVATMVHHKRPLRFGGDKRAEENSQALCWTCHARIHATPRALFGGVGNARPVHAGLMGGAE</sequence>
<gene>
    <name evidence="2" type="ORF">MM415A00877_0022</name>
</gene>
<proteinExistence type="predicted"/>
<name>A0A6M3KC53_9ZZZZ</name>
<evidence type="ECO:0000313" key="2">
    <source>
        <dbReference type="EMBL" id="QJA79473.1"/>
    </source>
</evidence>
<dbReference type="InterPro" id="IPR003615">
    <property type="entry name" value="HNH_nuc"/>
</dbReference>
<organism evidence="2">
    <name type="scientific">viral metagenome</name>
    <dbReference type="NCBI Taxonomy" id="1070528"/>
    <lineage>
        <taxon>unclassified sequences</taxon>
        <taxon>metagenomes</taxon>
        <taxon>organismal metagenomes</taxon>
    </lineage>
</organism>
<dbReference type="AlphaFoldDB" id="A0A6M3KC53"/>
<dbReference type="InterPro" id="IPR002711">
    <property type="entry name" value="HNH"/>
</dbReference>
<keyword evidence="2" id="KW-0540">Nuclease</keyword>
<dbReference type="CDD" id="cd00085">
    <property type="entry name" value="HNHc"/>
    <property type="match status" value="1"/>
</dbReference>
<dbReference type="Pfam" id="PF01844">
    <property type="entry name" value="HNH"/>
    <property type="match status" value="1"/>
</dbReference>
<dbReference type="SMART" id="SM00507">
    <property type="entry name" value="HNHc"/>
    <property type="match status" value="1"/>
</dbReference>
<protein>
    <submittedName>
        <fullName evidence="2">Putative homing endonuclease</fullName>
    </submittedName>
</protein>
<keyword evidence="2" id="KW-0378">Hydrolase</keyword>
<dbReference type="Gene3D" id="1.10.30.50">
    <property type="match status" value="1"/>
</dbReference>